<keyword evidence="4" id="KW-0238">DNA-binding</keyword>
<feature type="compositionally biased region" description="Pro residues" evidence="6">
    <location>
        <begin position="311"/>
        <end position="320"/>
    </location>
</feature>
<dbReference type="EMBL" id="LASW01000063">
    <property type="protein sequence ID" value="KKB98627.1"/>
    <property type="molecule type" value="Genomic_DNA"/>
</dbReference>
<dbReference type="InterPro" id="IPR009057">
    <property type="entry name" value="Homeodomain-like_sf"/>
</dbReference>
<evidence type="ECO:0000256" key="6">
    <source>
        <dbReference type="SAM" id="MobiDB-lite"/>
    </source>
</evidence>
<accession>A0A0F5MX42</accession>
<feature type="domain" description="Sigma-54 factor interaction" evidence="7">
    <location>
        <begin position="466"/>
        <end position="526"/>
    </location>
</feature>
<dbReference type="InterPro" id="IPR058031">
    <property type="entry name" value="AAA_lid_NorR"/>
</dbReference>
<evidence type="ECO:0000256" key="5">
    <source>
        <dbReference type="ARBA" id="ARBA00023163"/>
    </source>
</evidence>
<reference evidence="9" key="1">
    <citation type="submission" date="2015-04" db="EMBL/GenBank/DDBJ databases">
        <title>Genome sequence of Mycobacterium arupense GUC1.</title>
        <authorList>
            <person name="Greninger A.L."/>
            <person name="Cunningham G."/>
            <person name="Chiu C.Y."/>
            <person name="Miller S."/>
        </authorList>
    </citation>
    <scope>NUCLEOTIDE SEQUENCE [LARGE SCALE GENOMIC DNA]</scope>
    <source>
        <strain evidence="9">GUC1</strain>
    </source>
</reference>
<dbReference type="GO" id="GO:0043565">
    <property type="term" value="F:sequence-specific DNA binding"/>
    <property type="evidence" value="ECO:0007669"/>
    <property type="project" value="InterPro"/>
</dbReference>
<dbReference type="SUPFAM" id="SSF46689">
    <property type="entry name" value="Homeodomain-like"/>
    <property type="match status" value="1"/>
</dbReference>
<dbReference type="InterPro" id="IPR003018">
    <property type="entry name" value="GAF"/>
</dbReference>
<dbReference type="Gene3D" id="1.10.10.60">
    <property type="entry name" value="Homeodomain-like"/>
    <property type="match status" value="1"/>
</dbReference>
<evidence type="ECO:0000313" key="8">
    <source>
        <dbReference type="EMBL" id="KKB98627.1"/>
    </source>
</evidence>
<keyword evidence="1" id="KW-0547">Nucleotide-binding</keyword>
<dbReference type="Pfam" id="PF01590">
    <property type="entry name" value="GAF"/>
    <property type="match status" value="1"/>
</dbReference>
<organism evidence="8 9">
    <name type="scientific">Mycolicibacter arupensis</name>
    <dbReference type="NCBI Taxonomy" id="342002"/>
    <lineage>
        <taxon>Bacteria</taxon>
        <taxon>Bacillati</taxon>
        <taxon>Actinomycetota</taxon>
        <taxon>Actinomycetes</taxon>
        <taxon>Mycobacteriales</taxon>
        <taxon>Mycobacteriaceae</taxon>
        <taxon>Mycolicibacter</taxon>
    </lineage>
</organism>
<dbReference type="Pfam" id="PF25601">
    <property type="entry name" value="AAA_lid_14"/>
    <property type="match status" value="1"/>
</dbReference>
<dbReference type="AlphaFoldDB" id="A0A0F5MX42"/>
<protein>
    <submittedName>
        <fullName evidence="8">Transcriptional regulator</fullName>
    </submittedName>
</protein>
<dbReference type="Gene3D" id="1.10.8.60">
    <property type="match status" value="1"/>
</dbReference>
<dbReference type="SUPFAM" id="SSF52540">
    <property type="entry name" value="P-loop containing nucleoside triphosphate hydrolases"/>
    <property type="match status" value="1"/>
</dbReference>
<dbReference type="PANTHER" id="PTHR32071:SF122">
    <property type="entry name" value="SIGMA FACTOR"/>
    <property type="match status" value="1"/>
</dbReference>
<evidence type="ECO:0000256" key="2">
    <source>
        <dbReference type="ARBA" id="ARBA00022840"/>
    </source>
</evidence>
<keyword evidence="3" id="KW-0805">Transcription regulation</keyword>
<sequence>MAGDDNPLLRAGPGPSAADVSEVIAASWERSRDAGVDAVRPLSTYSDEIDTDSLLARCARPVLDQLREDISTSDLPLAVGLTDRRVRVVARVDSCAAATPLFDGAQYAPGFDFSEGAVGTNGAGTVFESGQAVSIVGAEHYSESLRNFAAGGAPILDPVTGRVEGVIAIATLAHAWSPAMPILVKTAAREISRNLLLDRGQAQQAVFDAYLRVTARSVRVAVFAFGAALQIANPAAQRLFDAGEQQVLRDHATFLLAHKERASDTLLLPGSQRLVRIRGVRVFAGAQIAGMLVIAEPATSRRTDSAAEPAEPGPPPPDTPPLFGSSEPLAGGRSPAWVRACGELRDAVEHHTPVLLVGEAGVGKFTLATQLFQSVHPGARIVIVDPGHPATDGPDGPLRHDADRPTLYIARDIDQADAKGIGRLDGFFSAVESFDSPSWRVATVSHDPTGSTPALGALLGHFDAAITVPPLRYRTDDLPGITAALLRGIAAERKVRLSPAAHRLIGRYSWPGNISQLREALEHALRQRHVGELTDTDLPGYCQSASRRALTQLEAIERDAIVVALRQAGGNRVAAAAQLGMSRSSLYRKLKTYGITT</sequence>
<evidence type="ECO:0000256" key="4">
    <source>
        <dbReference type="ARBA" id="ARBA00023125"/>
    </source>
</evidence>
<dbReference type="PROSITE" id="PS50045">
    <property type="entry name" value="SIGMA54_INTERACT_4"/>
    <property type="match status" value="1"/>
</dbReference>
<dbReference type="InterPro" id="IPR002197">
    <property type="entry name" value="HTH_Fis"/>
</dbReference>
<dbReference type="PATRIC" id="fig|342002.3.peg.3591"/>
<name>A0A0F5MX42_9MYCO</name>
<dbReference type="InterPro" id="IPR027417">
    <property type="entry name" value="P-loop_NTPase"/>
</dbReference>
<dbReference type="GO" id="GO:0006355">
    <property type="term" value="P:regulation of DNA-templated transcription"/>
    <property type="evidence" value="ECO:0007669"/>
    <property type="project" value="InterPro"/>
</dbReference>
<evidence type="ECO:0000256" key="3">
    <source>
        <dbReference type="ARBA" id="ARBA00023015"/>
    </source>
</evidence>
<evidence type="ECO:0000259" key="7">
    <source>
        <dbReference type="PROSITE" id="PS50045"/>
    </source>
</evidence>
<evidence type="ECO:0000256" key="1">
    <source>
        <dbReference type="ARBA" id="ARBA00022741"/>
    </source>
</evidence>
<dbReference type="PANTHER" id="PTHR32071">
    <property type="entry name" value="TRANSCRIPTIONAL REGULATORY PROTEIN"/>
    <property type="match status" value="1"/>
</dbReference>
<keyword evidence="5" id="KW-0804">Transcription</keyword>
<dbReference type="Proteomes" id="UP000034416">
    <property type="component" value="Unassembled WGS sequence"/>
</dbReference>
<dbReference type="PRINTS" id="PR01590">
    <property type="entry name" value="HTHFIS"/>
</dbReference>
<dbReference type="InterPro" id="IPR002078">
    <property type="entry name" value="Sigma_54_int"/>
</dbReference>
<feature type="region of interest" description="Disordered" evidence="6">
    <location>
        <begin position="299"/>
        <end position="329"/>
    </location>
</feature>
<dbReference type="Gene3D" id="3.30.450.40">
    <property type="match status" value="1"/>
</dbReference>
<dbReference type="STRING" id="342002.BST15_09945"/>
<evidence type="ECO:0000313" key="9">
    <source>
        <dbReference type="Proteomes" id="UP000034416"/>
    </source>
</evidence>
<dbReference type="RefSeq" id="WP_046190136.1">
    <property type="nucleotide sequence ID" value="NZ_JACKUJ010000023.1"/>
</dbReference>
<comment type="caution">
    <text evidence="8">The sequence shown here is derived from an EMBL/GenBank/DDBJ whole genome shotgun (WGS) entry which is preliminary data.</text>
</comment>
<dbReference type="GO" id="GO:0005524">
    <property type="term" value="F:ATP binding"/>
    <property type="evidence" value="ECO:0007669"/>
    <property type="project" value="UniProtKB-KW"/>
</dbReference>
<dbReference type="OrthoDB" id="5496274at2"/>
<dbReference type="InterPro" id="IPR029016">
    <property type="entry name" value="GAF-like_dom_sf"/>
</dbReference>
<dbReference type="Pfam" id="PF02954">
    <property type="entry name" value="HTH_8"/>
    <property type="match status" value="1"/>
</dbReference>
<keyword evidence="2" id="KW-0067">ATP-binding</keyword>
<proteinExistence type="predicted"/>
<gene>
    <name evidence="8" type="ORF">WR43_13630</name>
</gene>